<dbReference type="InterPro" id="IPR027417">
    <property type="entry name" value="P-loop_NTPase"/>
</dbReference>
<keyword evidence="4" id="KW-1185">Reference proteome</keyword>
<dbReference type="HOGENOM" id="CLU_667598_0_0_1"/>
<dbReference type="AlphaFoldDB" id="A0A0C9VSI1"/>
<proteinExistence type="predicted"/>
<evidence type="ECO:0000313" key="4">
    <source>
        <dbReference type="Proteomes" id="UP000054279"/>
    </source>
</evidence>
<evidence type="ECO:0000259" key="2">
    <source>
        <dbReference type="PROSITE" id="PS50837"/>
    </source>
</evidence>
<dbReference type="Gene3D" id="3.40.50.300">
    <property type="entry name" value="P-loop containing nucleotide triphosphate hydrolases"/>
    <property type="match status" value="1"/>
</dbReference>
<protein>
    <recommendedName>
        <fullName evidence="2">NACHT domain-containing protein</fullName>
    </recommendedName>
</protein>
<dbReference type="PANTHER" id="PTHR10039:SF14">
    <property type="entry name" value="NACHT DOMAIN-CONTAINING PROTEIN"/>
    <property type="match status" value="1"/>
</dbReference>
<dbReference type="PROSITE" id="PS50837">
    <property type="entry name" value="NACHT"/>
    <property type="match status" value="1"/>
</dbReference>
<evidence type="ECO:0000256" key="1">
    <source>
        <dbReference type="ARBA" id="ARBA00022737"/>
    </source>
</evidence>
<dbReference type="OrthoDB" id="4760524at2759"/>
<dbReference type="Pfam" id="PF24883">
    <property type="entry name" value="NPHP3_N"/>
    <property type="match status" value="1"/>
</dbReference>
<dbReference type="InterPro" id="IPR007111">
    <property type="entry name" value="NACHT_NTPase"/>
</dbReference>
<dbReference type="EMBL" id="KN837112">
    <property type="protein sequence ID" value="KIJ45417.1"/>
    <property type="molecule type" value="Genomic_DNA"/>
</dbReference>
<evidence type="ECO:0000313" key="3">
    <source>
        <dbReference type="EMBL" id="KIJ45417.1"/>
    </source>
</evidence>
<name>A0A0C9VSI1_SPHS4</name>
<dbReference type="InterPro" id="IPR056884">
    <property type="entry name" value="NPHP3-like_N"/>
</dbReference>
<keyword evidence="1" id="KW-0677">Repeat</keyword>
<feature type="domain" description="NACHT" evidence="2">
    <location>
        <begin position="82"/>
        <end position="228"/>
    </location>
</feature>
<gene>
    <name evidence="3" type="ORF">M422DRAFT_251188</name>
</gene>
<organism evidence="3 4">
    <name type="scientific">Sphaerobolus stellatus (strain SS14)</name>
    <dbReference type="NCBI Taxonomy" id="990650"/>
    <lineage>
        <taxon>Eukaryota</taxon>
        <taxon>Fungi</taxon>
        <taxon>Dikarya</taxon>
        <taxon>Basidiomycota</taxon>
        <taxon>Agaricomycotina</taxon>
        <taxon>Agaricomycetes</taxon>
        <taxon>Phallomycetidae</taxon>
        <taxon>Geastrales</taxon>
        <taxon>Sphaerobolaceae</taxon>
        <taxon>Sphaerobolus</taxon>
    </lineage>
</organism>
<accession>A0A0C9VSI1</accession>
<dbReference type="SUPFAM" id="SSF52540">
    <property type="entry name" value="P-loop containing nucleoside triphosphate hydrolases"/>
    <property type="match status" value="1"/>
</dbReference>
<dbReference type="Proteomes" id="UP000054279">
    <property type="component" value="Unassembled WGS sequence"/>
</dbReference>
<sequence length="412" mass="46536">MSDIRDKNIHGHTVIGSYNNTISASENTLLKKLEDLNVRNTAYNSETRYQKEDGNIDFIGHDRDTIVTQICERLTRNDDDKPICLVTAPAGYGKTTVAHRIAKLFDNADGAGMTKAKLAGTFFFRRGTRDDGRRLFPTLAHQLVRWSFIKESFQALNAFPDNLGDQFKNLVLRPLFQNAQTSIYIFIIDALDECQPNDAERIVKIFAEETIPSNIRFVLTARKDPALDFSSSCVLSFETKKISDNGIRNLLKECFDALSNNIKKLINADNAWPSDEDFLKLAGHAEGVPLYIATLVRYTATPTGKDTEHQSPVEKLEKVMKGYNGLDSLYQEVFASARVRPAEFLNVAGILLTLYEPLSLQELAEMLNWKLSKLLSILQEFHAVISIPDYVTSETPITFFHTSLRNYLTDHK</sequence>
<reference evidence="3 4" key="1">
    <citation type="submission" date="2014-06" db="EMBL/GenBank/DDBJ databases">
        <title>Evolutionary Origins and Diversification of the Mycorrhizal Mutualists.</title>
        <authorList>
            <consortium name="DOE Joint Genome Institute"/>
            <consortium name="Mycorrhizal Genomics Consortium"/>
            <person name="Kohler A."/>
            <person name="Kuo A."/>
            <person name="Nagy L.G."/>
            <person name="Floudas D."/>
            <person name="Copeland A."/>
            <person name="Barry K.W."/>
            <person name="Cichocki N."/>
            <person name="Veneault-Fourrey C."/>
            <person name="LaButti K."/>
            <person name="Lindquist E.A."/>
            <person name="Lipzen A."/>
            <person name="Lundell T."/>
            <person name="Morin E."/>
            <person name="Murat C."/>
            <person name="Riley R."/>
            <person name="Ohm R."/>
            <person name="Sun H."/>
            <person name="Tunlid A."/>
            <person name="Henrissat B."/>
            <person name="Grigoriev I.V."/>
            <person name="Hibbett D.S."/>
            <person name="Martin F."/>
        </authorList>
    </citation>
    <scope>NUCLEOTIDE SEQUENCE [LARGE SCALE GENOMIC DNA]</scope>
    <source>
        <strain evidence="3 4">SS14</strain>
    </source>
</reference>
<dbReference type="PANTHER" id="PTHR10039">
    <property type="entry name" value="AMELOGENIN"/>
    <property type="match status" value="1"/>
</dbReference>